<evidence type="ECO:0000256" key="1">
    <source>
        <dbReference type="ARBA" id="ARBA00006484"/>
    </source>
</evidence>
<dbReference type="InterPro" id="IPR036291">
    <property type="entry name" value="NAD(P)-bd_dom_sf"/>
</dbReference>
<dbReference type="Gene3D" id="3.40.50.720">
    <property type="entry name" value="NAD(P)-binding Rossmann-like Domain"/>
    <property type="match status" value="1"/>
</dbReference>
<gene>
    <name evidence="4" type="primary">fabG</name>
    <name evidence="4" type="ORF">MmiHf6_14110</name>
</gene>
<dbReference type="RefSeq" id="WP_316557254.1">
    <property type="nucleotide sequence ID" value="NZ_CP131059.1"/>
</dbReference>
<evidence type="ECO:0000256" key="2">
    <source>
        <dbReference type="ARBA" id="ARBA00023002"/>
    </source>
</evidence>
<dbReference type="PRINTS" id="PR00080">
    <property type="entry name" value="SDRFAMILY"/>
</dbReference>
<dbReference type="GO" id="GO:0030497">
    <property type="term" value="P:fatty acid elongation"/>
    <property type="evidence" value="ECO:0007669"/>
    <property type="project" value="TreeGrafter"/>
</dbReference>
<dbReference type="PANTHER" id="PTHR42760">
    <property type="entry name" value="SHORT-CHAIN DEHYDROGENASES/REDUCTASES FAMILY MEMBER"/>
    <property type="match status" value="1"/>
</dbReference>
<dbReference type="GeneID" id="85196000"/>
<evidence type="ECO:0000256" key="3">
    <source>
        <dbReference type="RuleBase" id="RU000363"/>
    </source>
</evidence>
<dbReference type="KEGG" id="mehf:MmiHf6_14110"/>
<dbReference type="AlphaFoldDB" id="A0AA96ZUS5"/>
<dbReference type="InterPro" id="IPR002347">
    <property type="entry name" value="SDR_fam"/>
</dbReference>
<dbReference type="Pfam" id="PF00106">
    <property type="entry name" value="adh_short"/>
    <property type="match status" value="1"/>
</dbReference>
<evidence type="ECO:0000313" key="5">
    <source>
        <dbReference type="Proteomes" id="UP001302978"/>
    </source>
</evidence>
<evidence type="ECO:0000313" key="4">
    <source>
        <dbReference type="EMBL" id="WNY24082.1"/>
    </source>
</evidence>
<keyword evidence="2 4" id="KW-0560">Oxidoreductase</keyword>
<name>A0AA96ZUS5_9EURY</name>
<accession>A0AA96ZUS5</accession>
<dbReference type="SUPFAM" id="SSF51735">
    <property type="entry name" value="NAD(P)-binding Rossmann-fold domains"/>
    <property type="match status" value="1"/>
</dbReference>
<comment type="similarity">
    <text evidence="1 3">Belongs to the short-chain dehydrogenases/reductases (SDR) family.</text>
</comment>
<dbReference type="Proteomes" id="UP001302978">
    <property type="component" value="Chromosome"/>
</dbReference>
<dbReference type="FunFam" id="3.40.50.720:FF:000173">
    <property type="entry name" value="3-oxoacyl-[acyl-carrier protein] reductase"/>
    <property type="match status" value="1"/>
</dbReference>
<organism evidence="4 5">
    <name type="scientific">Methanimicrococcus hongohii</name>
    <dbReference type="NCBI Taxonomy" id="3028295"/>
    <lineage>
        <taxon>Archaea</taxon>
        <taxon>Methanobacteriati</taxon>
        <taxon>Methanobacteriota</taxon>
        <taxon>Stenosarchaea group</taxon>
        <taxon>Methanomicrobia</taxon>
        <taxon>Methanosarcinales</taxon>
        <taxon>Methanosarcinaceae</taxon>
        <taxon>Methanimicrococcus</taxon>
    </lineage>
</organism>
<dbReference type="EMBL" id="CP131059">
    <property type="protein sequence ID" value="WNY24082.1"/>
    <property type="molecule type" value="Genomic_DNA"/>
</dbReference>
<dbReference type="EC" id="1.1.1.100" evidence="4"/>
<dbReference type="PROSITE" id="PS00061">
    <property type="entry name" value="ADH_SHORT"/>
    <property type="match status" value="1"/>
</dbReference>
<protein>
    <submittedName>
        <fullName evidence="4">3-oxoacyl-[acyl-carrier-protein] reductase FabG</fullName>
        <ecNumber evidence="4">1.1.1.100</ecNumber>
    </submittedName>
</protein>
<dbReference type="PANTHER" id="PTHR42760:SF40">
    <property type="entry name" value="3-OXOACYL-[ACYL-CARRIER-PROTEIN] REDUCTASE, CHLOROPLASTIC"/>
    <property type="match status" value="1"/>
</dbReference>
<reference evidence="4 5" key="1">
    <citation type="submission" date="2023-07" db="EMBL/GenBank/DDBJ databases">
        <title>Closed genoem sequence of Methanomicrococcus sp. Hf6.</title>
        <authorList>
            <person name="Poehlein A."/>
            <person name="Protasov E."/>
            <person name="Platt K."/>
            <person name="Reeh H."/>
            <person name="Daniel R."/>
            <person name="Brune A."/>
        </authorList>
    </citation>
    <scope>NUCLEOTIDE SEQUENCE [LARGE SCALE GENOMIC DNA]</scope>
    <source>
        <strain evidence="4 5">Hf6</strain>
    </source>
</reference>
<sequence length="248" mass="26189">MRLKGYAIVTGGSRGLGEAMCMKLASEGYDVVVNYVSDSSKAKTDELVKKMETEYGVKGLGVQADVSDYAQCQKLVKEAVAAFGENIAILVNNAGIAVGKSFLEVTPDEYQRLININLTSVLHCTHVVLPYMVKQNYGAIVSTSSVGGLMGVANQVDYSAAKAGVIGFTKAMAKEFGPHNITVNAIAPGMIWTDMLKGSSQEAVDGLKQVTPLGIIGEPQDIADCLSYIINAKFLTGQTISPNGGLTI</sequence>
<keyword evidence="5" id="KW-1185">Reference proteome</keyword>
<dbReference type="PRINTS" id="PR00081">
    <property type="entry name" value="GDHRDH"/>
</dbReference>
<dbReference type="GO" id="GO:0004316">
    <property type="term" value="F:3-oxoacyl-[acyl-carrier-protein] reductase (NADPH) activity"/>
    <property type="evidence" value="ECO:0007669"/>
    <property type="project" value="UniProtKB-EC"/>
</dbReference>
<dbReference type="InterPro" id="IPR020904">
    <property type="entry name" value="Sc_DH/Rdtase_CS"/>
</dbReference>
<proteinExistence type="inferred from homology"/>